<dbReference type="EMBL" id="JASBWV010000013">
    <property type="protein sequence ID" value="KAJ9122853.1"/>
    <property type="molecule type" value="Genomic_DNA"/>
</dbReference>
<gene>
    <name evidence="1" type="ORF">QFC24_003890</name>
</gene>
<evidence type="ECO:0000313" key="1">
    <source>
        <dbReference type="EMBL" id="KAJ9122853.1"/>
    </source>
</evidence>
<reference evidence="1" key="1">
    <citation type="submission" date="2023-04" db="EMBL/GenBank/DDBJ databases">
        <title>Draft Genome sequencing of Naganishia species isolated from polar environments using Oxford Nanopore Technology.</title>
        <authorList>
            <person name="Leo P."/>
            <person name="Venkateswaran K."/>
        </authorList>
    </citation>
    <scope>NUCLEOTIDE SEQUENCE</scope>
    <source>
        <strain evidence="1">DBVPG 5303</strain>
    </source>
</reference>
<evidence type="ECO:0000313" key="2">
    <source>
        <dbReference type="Proteomes" id="UP001234202"/>
    </source>
</evidence>
<comment type="caution">
    <text evidence="1">The sequence shown here is derived from an EMBL/GenBank/DDBJ whole genome shotgun (WGS) entry which is preliminary data.</text>
</comment>
<sequence length="718" mass="77479">MVYPPGGQGGSRRVPSAINMSTRGSRARAPSEPPSETSTMSSPELSPVPDTPTTPAIVKKSSKTIPNLESSTGASGIASRRLQAALAGAQEEQRGSNDGHVDKEDELSEGEAVAKRANGLQGYPARLLEQANPVESRSPSLSPIVTPRAPNFITATPGKTQRPSKANVDRVPPAVQEESSSDESDSSVEKADETPLFDDALPVSAKSNGHAHIKVTINPKQPLFIDLPERKEQATVNDAAEHTNIYTYPPSCIPLKHLSESLQQIKLARFLACRTDGCDCEGLKPPGWRPDDEKDATTRTARNTRIVLWVDPSLGTKSDPPNTAVEVEGLETLDVSAKEFEQERLWDSCGACGCGWRSGGVNVGDGVATGGHTLTLTMDDIDMADSLEPPNEVDKDELQRRRRVAHRAEEMLEDHGKLLDFGYTDDEIQGTLKQLELFSAPHASKTVSSKTTQKQTGKSLKRSLEDRERSESVPNSAGVEAFSKDQNDGKLEKKADDRVGEAEDDEADEDGDDEDDEEETDSKRPRLSKTGKRGPAGRFPQKTKADTAGGAEGGHGAGKQAASKSREPISIVRKIDGDTIVDEEGNVLDKMDNPDEEMEGDDTVGVDKEADTPLTATSLKEAENSLKQQEEAILVDNLTHGVTIDMDVDRAMEGQGVDSLDNVEDWADIDFASRFSSSGRSTILADLCAFLLAGATATKASSNRVRERLYQASRRFVL</sequence>
<proteinExistence type="predicted"/>
<keyword evidence="2" id="KW-1185">Reference proteome</keyword>
<protein>
    <submittedName>
        <fullName evidence="1">Uncharacterized protein</fullName>
    </submittedName>
</protein>
<name>A0ACC2XGU1_9TREE</name>
<accession>A0ACC2XGU1</accession>
<dbReference type="Proteomes" id="UP001234202">
    <property type="component" value="Unassembled WGS sequence"/>
</dbReference>
<organism evidence="1 2">
    <name type="scientific">Naganishia onofrii</name>
    <dbReference type="NCBI Taxonomy" id="1851511"/>
    <lineage>
        <taxon>Eukaryota</taxon>
        <taxon>Fungi</taxon>
        <taxon>Dikarya</taxon>
        <taxon>Basidiomycota</taxon>
        <taxon>Agaricomycotina</taxon>
        <taxon>Tremellomycetes</taxon>
        <taxon>Filobasidiales</taxon>
        <taxon>Filobasidiaceae</taxon>
        <taxon>Naganishia</taxon>
    </lineage>
</organism>